<feature type="signal peptide" evidence="1">
    <location>
        <begin position="1"/>
        <end position="28"/>
    </location>
</feature>
<dbReference type="PANTHER" id="PTHR30535:SF33">
    <property type="entry name" value="PERIPLASMIC BINDING PROTEIN"/>
    <property type="match status" value="1"/>
</dbReference>
<protein>
    <recommendedName>
        <fullName evidence="2">Fe/B12 periplasmic-binding domain-containing protein</fullName>
    </recommendedName>
</protein>
<evidence type="ECO:0000259" key="2">
    <source>
        <dbReference type="PROSITE" id="PS50983"/>
    </source>
</evidence>
<dbReference type="InterPro" id="IPR050902">
    <property type="entry name" value="ABC_Transporter_SBP"/>
</dbReference>
<dbReference type="EMBL" id="DSXI01000255">
    <property type="protein sequence ID" value="HGS04972.1"/>
    <property type="molecule type" value="Genomic_DNA"/>
</dbReference>
<dbReference type="Gene3D" id="3.40.50.1980">
    <property type="entry name" value="Nitrogenase molybdenum iron protein domain"/>
    <property type="match status" value="2"/>
</dbReference>
<feature type="domain" description="Fe/B12 periplasmic-binding" evidence="2">
    <location>
        <begin position="40"/>
        <end position="298"/>
    </location>
</feature>
<keyword evidence="1" id="KW-0732">Signal</keyword>
<dbReference type="InterPro" id="IPR002491">
    <property type="entry name" value="ABC_transptr_periplasmic_BD"/>
</dbReference>
<dbReference type="PROSITE" id="PS50983">
    <property type="entry name" value="FE_B12_PBP"/>
    <property type="match status" value="1"/>
</dbReference>
<sequence>MKIFFPPAIRVMILLALGVQLLVTSAAAEEGDPLLPPGGARRVVLFEAYELAAALNAWDRVVGISRYALDNDFMHRLVPQLRDLPTPGSGFDANVEALHALKPDLVVTWSRKPEGLEFLRRQGFPVLSIYPETLEELRRDLLRLGAALGREERAREVAALMDRHFEAIRQRVAPLAARKAPRAVWVWSKPTQISGRRGVVADLMRLSGGRNLGEDLDCLNQEVSMETLTALDPEVVLIWGSASYSPQDLLSDPKWQTTQAVKNRRIYKPSRASTWSPRVVALAWWLAGCFYPEDISEAEVFEASHRFYRECFGIPFEEGR</sequence>
<dbReference type="SUPFAM" id="SSF53807">
    <property type="entry name" value="Helical backbone' metal receptor"/>
    <property type="match status" value="1"/>
</dbReference>
<evidence type="ECO:0000256" key="1">
    <source>
        <dbReference type="SAM" id="SignalP"/>
    </source>
</evidence>
<accession>A0A7V4G7T4</accession>
<dbReference type="Pfam" id="PF01497">
    <property type="entry name" value="Peripla_BP_2"/>
    <property type="match status" value="1"/>
</dbReference>
<comment type="caution">
    <text evidence="3">The sequence shown here is derived from an EMBL/GenBank/DDBJ whole genome shotgun (WGS) entry which is preliminary data.</text>
</comment>
<reference evidence="3" key="1">
    <citation type="journal article" date="2020" name="mSystems">
        <title>Genome- and Community-Level Interaction Insights into Carbon Utilization and Element Cycling Functions of Hydrothermarchaeota in Hydrothermal Sediment.</title>
        <authorList>
            <person name="Zhou Z."/>
            <person name="Liu Y."/>
            <person name="Xu W."/>
            <person name="Pan J."/>
            <person name="Luo Z.H."/>
            <person name="Li M."/>
        </authorList>
    </citation>
    <scope>NUCLEOTIDE SEQUENCE [LARGE SCALE GENOMIC DNA]</scope>
    <source>
        <strain evidence="3">SpSt-548</strain>
    </source>
</reference>
<dbReference type="PANTHER" id="PTHR30535">
    <property type="entry name" value="VITAMIN B12-BINDING PROTEIN"/>
    <property type="match status" value="1"/>
</dbReference>
<dbReference type="AlphaFoldDB" id="A0A7V4G7T4"/>
<name>A0A7V4G7T4_9BACT</name>
<organism evidence="3">
    <name type="scientific">Desulfobacca acetoxidans</name>
    <dbReference type="NCBI Taxonomy" id="60893"/>
    <lineage>
        <taxon>Bacteria</taxon>
        <taxon>Pseudomonadati</taxon>
        <taxon>Thermodesulfobacteriota</taxon>
        <taxon>Desulfobaccia</taxon>
        <taxon>Desulfobaccales</taxon>
        <taxon>Desulfobaccaceae</taxon>
        <taxon>Desulfobacca</taxon>
    </lineage>
</organism>
<feature type="chain" id="PRO_5031546357" description="Fe/B12 periplasmic-binding domain-containing protein" evidence="1">
    <location>
        <begin position="29"/>
        <end position="320"/>
    </location>
</feature>
<proteinExistence type="predicted"/>
<gene>
    <name evidence="3" type="ORF">ENT08_04425</name>
</gene>
<evidence type="ECO:0000313" key="3">
    <source>
        <dbReference type="EMBL" id="HGS04972.1"/>
    </source>
</evidence>